<dbReference type="AlphaFoldDB" id="A0A0N5AMB8"/>
<dbReference type="GO" id="GO:0005929">
    <property type="term" value="C:cilium"/>
    <property type="evidence" value="ECO:0007669"/>
    <property type="project" value="TreeGrafter"/>
</dbReference>
<dbReference type="InterPro" id="IPR039975">
    <property type="entry name" value="IFT52"/>
</dbReference>
<dbReference type="Pfam" id="PF23355">
    <property type="entry name" value="IFT52_GIFT"/>
    <property type="match status" value="1"/>
</dbReference>
<sequence>LFTDSVIRTIFHKYFEPKEALIFDGILNRAVFRCINIAKSLTLLYPFGCTLTVDKRSVAVLSTGSACYPLCQPICAFHKTKDKNGKLVVVGSVQMFTDTYVDKEKNLKIWDFIVKFVTEDIKMNELDSSDPDITDKHYIPNHIQLSEQVKVCLQECDFDTGESSNFMNLFDTSLYSIDLSKWAKAIRTYEEVGLDHEPLSLIVPQFQVPLPPLEPAVFPPEFGELEPPKLELFDLDEMFATTETRIARLANKCGESDCEYFLKEAAEILDITHNLSTDNRDPKRILEYILVQIAEFKKLNQALTEDELQTFHAGLEHKNDLSDIDELD</sequence>
<evidence type="ECO:0000259" key="2">
    <source>
        <dbReference type="Pfam" id="PF23352"/>
    </source>
</evidence>
<dbReference type="GO" id="GO:0005814">
    <property type="term" value="C:centriole"/>
    <property type="evidence" value="ECO:0007669"/>
    <property type="project" value="TreeGrafter"/>
</dbReference>
<feature type="domain" description="IFT52 central" evidence="2">
    <location>
        <begin position="145"/>
        <end position="228"/>
    </location>
</feature>
<proteinExistence type="predicted"/>
<dbReference type="Pfam" id="PF21178">
    <property type="entry name" value="Itf52_C"/>
    <property type="match status" value="1"/>
</dbReference>
<evidence type="ECO:0000313" key="4">
    <source>
        <dbReference type="Proteomes" id="UP000046393"/>
    </source>
</evidence>
<evidence type="ECO:0000313" key="5">
    <source>
        <dbReference type="WBParaSite" id="SMUV_0000572101-mRNA-1"/>
    </source>
</evidence>
<dbReference type="STRING" id="451379.A0A0N5AMB8"/>
<protein>
    <submittedName>
        <fullName evidence="5">Intraflagellar transport protein 52</fullName>
    </submittedName>
</protein>
<dbReference type="PANTHER" id="PTHR12969:SF7">
    <property type="entry name" value="INTRAFLAGELLAR TRANSPORT PROTEIN 52 HOMOLOG"/>
    <property type="match status" value="1"/>
</dbReference>
<name>A0A0N5AMB8_9BILA</name>
<reference evidence="5" key="1">
    <citation type="submission" date="2017-02" db="UniProtKB">
        <authorList>
            <consortium name="WormBaseParasite"/>
        </authorList>
    </citation>
    <scope>IDENTIFICATION</scope>
</reference>
<dbReference type="WBParaSite" id="SMUV_0000572101-mRNA-1">
    <property type="protein sequence ID" value="SMUV_0000572101-mRNA-1"/>
    <property type="gene ID" value="SMUV_0000572101"/>
</dbReference>
<dbReference type="Pfam" id="PF23352">
    <property type="entry name" value="IFT52_central"/>
    <property type="match status" value="1"/>
</dbReference>
<dbReference type="PANTHER" id="PTHR12969">
    <property type="entry name" value="NGD5/OSM-6/IFT52"/>
    <property type="match status" value="1"/>
</dbReference>
<keyword evidence="4" id="KW-1185">Reference proteome</keyword>
<evidence type="ECO:0000259" key="1">
    <source>
        <dbReference type="Pfam" id="PF21178"/>
    </source>
</evidence>
<dbReference type="Gene3D" id="6.10.250.2800">
    <property type="match status" value="1"/>
</dbReference>
<feature type="domain" description="IFT52 GIFT" evidence="3">
    <location>
        <begin position="3"/>
        <end position="128"/>
    </location>
</feature>
<dbReference type="InterPro" id="IPR055460">
    <property type="entry name" value="IFT52_central"/>
</dbReference>
<feature type="domain" description="Intraflagellar transport protein 52 C-terminal" evidence="1">
    <location>
        <begin position="239"/>
        <end position="290"/>
    </location>
</feature>
<dbReference type="Proteomes" id="UP000046393">
    <property type="component" value="Unplaced"/>
</dbReference>
<evidence type="ECO:0000259" key="3">
    <source>
        <dbReference type="Pfam" id="PF23355"/>
    </source>
</evidence>
<dbReference type="CDD" id="cd23683">
    <property type="entry name" value="IFT52_CTD"/>
    <property type="match status" value="1"/>
</dbReference>
<dbReference type="GO" id="GO:0060271">
    <property type="term" value="P:cilium assembly"/>
    <property type="evidence" value="ECO:0007669"/>
    <property type="project" value="TreeGrafter"/>
</dbReference>
<dbReference type="GO" id="GO:0030992">
    <property type="term" value="C:intraciliary transport particle B"/>
    <property type="evidence" value="ECO:0007669"/>
    <property type="project" value="TreeGrafter"/>
</dbReference>
<dbReference type="InterPro" id="IPR048643">
    <property type="entry name" value="Itf52_C"/>
</dbReference>
<dbReference type="GO" id="GO:0042073">
    <property type="term" value="P:intraciliary transport"/>
    <property type="evidence" value="ECO:0007669"/>
    <property type="project" value="TreeGrafter"/>
</dbReference>
<accession>A0A0N5AMB8</accession>
<dbReference type="InterPro" id="IPR055458">
    <property type="entry name" value="IFT52_GIFT"/>
</dbReference>
<organism evidence="4 5">
    <name type="scientific">Syphacia muris</name>
    <dbReference type="NCBI Taxonomy" id="451379"/>
    <lineage>
        <taxon>Eukaryota</taxon>
        <taxon>Metazoa</taxon>
        <taxon>Ecdysozoa</taxon>
        <taxon>Nematoda</taxon>
        <taxon>Chromadorea</taxon>
        <taxon>Rhabditida</taxon>
        <taxon>Spirurina</taxon>
        <taxon>Oxyuridomorpha</taxon>
        <taxon>Oxyuroidea</taxon>
        <taxon>Oxyuridae</taxon>
        <taxon>Syphacia</taxon>
    </lineage>
</organism>